<dbReference type="AlphaFoldDB" id="A0AAV9JBH5"/>
<keyword evidence="1" id="KW-0812">Transmembrane</keyword>
<feature type="signal peptide" evidence="2">
    <location>
        <begin position="1"/>
        <end position="29"/>
    </location>
</feature>
<gene>
    <name evidence="3" type="ORF">LTR36_006738</name>
</gene>
<keyword evidence="2" id="KW-0732">Signal</keyword>
<dbReference type="EMBL" id="JAVFHQ010000041">
    <property type="protein sequence ID" value="KAK4542486.1"/>
    <property type="molecule type" value="Genomic_DNA"/>
</dbReference>
<comment type="caution">
    <text evidence="3">The sequence shown here is derived from an EMBL/GenBank/DDBJ whole genome shotgun (WGS) entry which is preliminary data.</text>
</comment>
<reference evidence="3 4" key="1">
    <citation type="submission" date="2021-11" db="EMBL/GenBank/DDBJ databases">
        <title>Black yeast isolated from Biological Soil Crust.</title>
        <authorList>
            <person name="Kurbessoian T."/>
        </authorList>
    </citation>
    <scope>NUCLEOTIDE SEQUENCE [LARGE SCALE GENOMIC DNA]</scope>
    <source>
        <strain evidence="3 4">CCFEE 5522</strain>
    </source>
</reference>
<keyword evidence="1" id="KW-1133">Transmembrane helix</keyword>
<evidence type="ECO:0000256" key="2">
    <source>
        <dbReference type="SAM" id="SignalP"/>
    </source>
</evidence>
<protein>
    <recommendedName>
        <fullName evidence="5">DUF4345 domain-containing protein</fullName>
    </recommendedName>
</protein>
<evidence type="ECO:0008006" key="5">
    <source>
        <dbReference type="Google" id="ProtNLM"/>
    </source>
</evidence>
<evidence type="ECO:0000256" key="1">
    <source>
        <dbReference type="SAM" id="Phobius"/>
    </source>
</evidence>
<organism evidence="3 4">
    <name type="scientific">Oleoguttula mirabilis</name>
    <dbReference type="NCBI Taxonomy" id="1507867"/>
    <lineage>
        <taxon>Eukaryota</taxon>
        <taxon>Fungi</taxon>
        <taxon>Dikarya</taxon>
        <taxon>Ascomycota</taxon>
        <taxon>Pezizomycotina</taxon>
        <taxon>Dothideomycetes</taxon>
        <taxon>Dothideomycetidae</taxon>
        <taxon>Mycosphaerellales</taxon>
        <taxon>Teratosphaeriaceae</taxon>
        <taxon>Oleoguttula</taxon>
    </lineage>
</organism>
<keyword evidence="4" id="KW-1185">Reference proteome</keyword>
<accession>A0AAV9JBH5</accession>
<sequence length="121" mass="13622">MARLGLPRSAPGWFTVIFATLMIARQAVAFVDTQPVMDELNIRDENSVRAFALLLVLVNSYDFIGALEDNWAIYWFSLISRFFAAALFYWLGGGWDNFVPIELASAFVLAGCMWWSSRGDA</sequence>
<proteinExistence type="predicted"/>
<dbReference type="Proteomes" id="UP001324427">
    <property type="component" value="Unassembled WGS sequence"/>
</dbReference>
<feature type="transmembrane region" description="Helical" evidence="1">
    <location>
        <begin position="71"/>
        <end position="92"/>
    </location>
</feature>
<evidence type="ECO:0000313" key="4">
    <source>
        <dbReference type="Proteomes" id="UP001324427"/>
    </source>
</evidence>
<feature type="chain" id="PRO_5043530092" description="DUF4345 domain-containing protein" evidence="2">
    <location>
        <begin position="30"/>
        <end position="121"/>
    </location>
</feature>
<keyword evidence="1" id="KW-0472">Membrane</keyword>
<feature type="transmembrane region" description="Helical" evidence="1">
    <location>
        <begin position="48"/>
        <end position="64"/>
    </location>
</feature>
<feature type="transmembrane region" description="Helical" evidence="1">
    <location>
        <begin position="98"/>
        <end position="116"/>
    </location>
</feature>
<name>A0AAV9JBH5_9PEZI</name>
<evidence type="ECO:0000313" key="3">
    <source>
        <dbReference type="EMBL" id="KAK4542486.1"/>
    </source>
</evidence>